<dbReference type="GO" id="GO:0019343">
    <property type="term" value="P:cysteine biosynthetic process via cystathionine"/>
    <property type="evidence" value="ECO:0007669"/>
    <property type="project" value="TreeGrafter"/>
</dbReference>
<reference evidence="10" key="1">
    <citation type="submission" date="2023-07" db="EMBL/GenBank/DDBJ databases">
        <authorList>
            <consortium name="CYATHOMIX"/>
        </authorList>
    </citation>
    <scope>NUCLEOTIDE SEQUENCE</scope>
    <source>
        <strain evidence="10">N/A</strain>
    </source>
</reference>
<gene>
    <name evidence="10" type="ORF">CYNAS_LOCUS19064</name>
</gene>
<dbReference type="InterPro" id="IPR000277">
    <property type="entry name" value="Cys/Met-Metab_PyrdxlP-dep_enz"/>
</dbReference>
<evidence type="ECO:0000313" key="11">
    <source>
        <dbReference type="Proteomes" id="UP001176961"/>
    </source>
</evidence>
<dbReference type="Pfam" id="PF01053">
    <property type="entry name" value="Cys_Met_Meta_PP"/>
    <property type="match status" value="1"/>
</dbReference>
<dbReference type="CDD" id="cd00614">
    <property type="entry name" value="CGS_like"/>
    <property type="match status" value="1"/>
</dbReference>
<keyword evidence="11" id="KW-1185">Reference proteome</keyword>
<dbReference type="PIRSF" id="PIRSF001434">
    <property type="entry name" value="CGS"/>
    <property type="match status" value="1"/>
</dbReference>
<evidence type="ECO:0000256" key="6">
    <source>
        <dbReference type="ARBA" id="ARBA00023192"/>
    </source>
</evidence>
<protein>
    <recommendedName>
        <fullName evidence="4">cystathionine gamma-lyase</fullName>
        <ecNumber evidence="4">4.4.1.1</ecNumber>
    </recommendedName>
    <alternativeName>
        <fullName evidence="7">Gamma-cystathionase</fullName>
    </alternativeName>
</protein>
<dbReference type="PANTHER" id="PTHR11808">
    <property type="entry name" value="TRANS-SULFURATION ENZYME FAMILY MEMBER"/>
    <property type="match status" value="1"/>
</dbReference>
<comment type="similarity">
    <text evidence="3 9">Belongs to the trans-sulfuration enzymes family.</text>
</comment>
<dbReference type="AlphaFoldDB" id="A0AA36HAB8"/>
<dbReference type="SUPFAM" id="SSF53383">
    <property type="entry name" value="PLP-dependent transferases"/>
    <property type="match status" value="1"/>
</dbReference>
<dbReference type="InterPro" id="IPR054542">
    <property type="entry name" value="Cys_met_metab_PP"/>
</dbReference>
<dbReference type="PANTHER" id="PTHR11808:SF15">
    <property type="entry name" value="CYSTATHIONINE GAMMA-LYASE"/>
    <property type="match status" value="1"/>
</dbReference>
<keyword evidence="5 8" id="KW-0663">Pyridoxal phosphate</keyword>
<evidence type="ECO:0000256" key="7">
    <source>
        <dbReference type="ARBA" id="ARBA00029853"/>
    </source>
</evidence>
<comment type="cofactor">
    <cofactor evidence="1 9">
        <name>pyridoxal 5'-phosphate</name>
        <dbReference type="ChEBI" id="CHEBI:597326"/>
    </cofactor>
</comment>
<keyword evidence="6" id="KW-0028">Amino-acid biosynthesis</keyword>
<dbReference type="InterPro" id="IPR015422">
    <property type="entry name" value="PyrdxlP-dep_Trfase_small"/>
</dbReference>
<dbReference type="Gene3D" id="3.90.1150.10">
    <property type="entry name" value="Aspartate Aminotransferase, domain 1"/>
    <property type="match status" value="1"/>
</dbReference>
<feature type="modified residue" description="N6-(pyridoxal phosphate)lysine" evidence="8">
    <location>
        <position position="241"/>
    </location>
</feature>
<keyword evidence="6" id="KW-0198">Cysteine biosynthesis</keyword>
<dbReference type="PROSITE" id="PS00868">
    <property type="entry name" value="CYS_MET_METAB_PP"/>
    <property type="match status" value="1"/>
</dbReference>
<evidence type="ECO:0000256" key="4">
    <source>
        <dbReference type="ARBA" id="ARBA00012085"/>
    </source>
</evidence>
<evidence type="ECO:0000256" key="3">
    <source>
        <dbReference type="ARBA" id="ARBA00009077"/>
    </source>
</evidence>
<evidence type="ECO:0000256" key="2">
    <source>
        <dbReference type="ARBA" id="ARBA00005038"/>
    </source>
</evidence>
<dbReference type="InterPro" id="IPR015424">
    <property type="entry name" value="PyrdxlP-dep_Trfase"/>
</dbReference>
<dbReference type="GO" id="GO:0005737">
    <property type="term" value="C:cytoplasm"/>
    <property type="evidence" value="ECO:0007669"/>
    <property type="project" value="TreeGrafter"/>
</dbReference>
<proteinExistence type="inferred from homology"/>
<evidence type="ECO:0000256" key="1">
    <source>
        <dbReference type="ARBA" id="ARBA00001933"/>
    </source>
</evidence>
<dbReference type="InterPro" id="IPR015421">
    <property type="entry name" value="PyrdxlP-dep_Trfase_major"/>
</dbReference>
<evidence type="ECO:0000256" key="5">
    <source>
        <dbReference type="ARBA" id="ARBA00022898"/>
    </source>
</evidence>
<evidence type="ECO:0000313" key="10">
    <source>
        <dbReference type="EMBL" id="CAJ0607081.1"/>
    </source>
</evidence>
<dbReference type="FunFam" id="3.90.1150.10:FF:000008">
    <property type="entry name" value="Cystathionine gamma-synthase"/>
    <property type="match status" value="1"/>
</dbReference>
<dbReference type="Gene3D" id="3.40.640.10">
    <property type="entry name" value="Type I PLP-dependent aspartate aminotransferase-like (Major domain)"/>
    <property type="match status" value="1"/>
</dbReference>
<dbReference type="GO" id="GO:0030170">
    <property type="term" value="F:pyridoxal phosphate binding"/>
    <property type="evidence" value="ECO:0007669"/>
    <property type="project" value="InterPro"/>
</dbReference>
<dbReference type="EC" id="4.4.1.1" evidence="4"/>
<accession>A0AA36HAB8</accession>
<evidence type="ECO:0000256" key="8">
    <source>
        <dbReference type="PIRSR" id="PIRSR001434-2"/>
    </source>
</evidence>
<dbReference type="EMBL" id="CATQJL010000316">
    <property type="protein sequence ID" value="CAJ0607081.1"/>
    <property type="molecule type" value="Genomic_DNA"/>
</dbReference>
<dbReference type="GO" id="GO:0019346">
    <property type="term" value="P:transsulfuration"/>
    <property type="evidence" value="ECO:0007669"/>
    <property type="project" value="InterPro"/>
</dbReference>
<organism evidence="10 11">
    <name type="scientific">Cylicocyclus nassatus</name>
    <name type="common">Nematode worm</name>
    <dbReference type="NCBI Taxonomy" id="53992"/>
    <lineage>
        <taxon>Eukaryota</taxon>
        <taxon>Metazoa</taxon>
        <taxon>Ecdysozoa</taxon>
        <taxon>Nematoda</taxon>
        <taxon>Chromadorea</taxon>
        <taxon>Rhabditida</taxon>
        <taxon>Rhabditina</taxon>
        <taxon>Rhabditomorpha</taxon>
        <taxon>Strongyloidea</taxon>
        <taxon>Strongylidae</taxon>
        <taxon>Cylicocyclus</taxon>
    </lineage>
</organism>
<dbReference type="GO" id="GO:0004123">
    <property type="term" value="F:cystathionine gamma-lyase activity"/>
    <property type="evidence" value="ECO:0007669"/>
    <property type="project" value="TreeGrafter"/>
</dbReference>
<name>A0AA36HAB8_CYLNA</name>
<sequence>MFTLRIARNILNSYVSVPRTALLNWRRCSRFDIREVSNETFPRFGTTAIHAGQEPDQWGALNQVVPPISMSSSYKQDRANMENKYFYSRCGNPSRDVLERCLASLEEGKYGHAFASGMAAIMSVINILKAGDHMICADNVYGGTQCFIRLVAGPYHNIGADFVDMTDVGNVKRALKPNTKLIWLETPTNPLLKIIDIASLVRTVKEEKPQAIVVVDNTFMTPYFQRPLTLGADVVVHSCTKYINGHSDVVMGAAITNNQDIHDYLLFQQMAVGAIPSPFDCFLCNRGLKTLHVRMRTHYENALAVAKFLEDHKRVEKVLYPALPSHPQHKLHTSQTKGMSGMVSFYLKGGLYESEKFLSNLKLFSLAVSLGGYESLAELPSTMTHHSVPEEERKKLQITDNLIRLSVGLESSDDLIADLNQALKIAVKVGNV</sequence>
<dbReference type="Proteomes" id="UP001176961">
    <property type="component" value="Unassembled WGS sequence"/>
</dbReference>
<evidence type="ECO:0000256" key="9">
    <source>
        <dbReference type="RuleBase" id="RU362118"/>
    </source>
</evidence>
<comment type="caution">
    <text evidence="10">The sequence shown here is derived from an EMBL/GenBank/DDBJ whole genome shotgun (WGS) entry which is preliminary data.</text>
</comment>
<dbReference type="FunFam" id="3.40.640.10:FF:000009">
    <property type="entry name" value="Cystathionine gamma-synthase homolog"/>
    <property type="match status" value="1"/>
</dbReference>
<comment type="pathway">
    <text evidence="2">Amino-acid biosynthesis; L-cysteine biosynthesis; L-cysteine from L-homocysteine and L-serine: step 2/2.</text>
</comment>